<feature type="compositionally biased region" description="Basic residues" evidence="1">
    <location>
        <begin position="179"/>
        <end position="190"/>
    </location>
</feature>
<feature type="region of interest" description="Disordered" evidence="1">
    <location>
        <begin position="33"/>
        <end position="103"/>
    </location>
</feature>
<feature type="compositionally biased region" description="Basic residues" evidence="1">
    <location>
        <begin position="234"/>
        <end position="251"/>
    </location>
</feature>
<feature type="compositionally biased region" description="Basic and acidic residues" evidence="1">
    <location>
        <begin position="213"/>
        <end position="233"/>
    </location>
</feature>
<sequence>MVRRRVNSSIAFEKQWKNHEQSKKHKEKVAELRESFLEEEKEENDEEAPETVEELHENLGERLNIDDEEVEEKDVDETDDEYFMAEEDLKESSESEDEENADYEMSLLNKMVSEQKNKLKNVVSRKEDEVVVENENDTAEFREGNNTDDNVNATDSASGAFEATQKDEEQSVEYDNRKSTGKRRRSKKGKDKNNLGGLMEKRNEADNTQGRNGDMEESHSETFEDRSEYIEHKKAPRSKKSTKGMKSKGTSKKTSSNECDRCGEGFESRLVHETSVLLSSPILKQYISYHS</sequence>
<protein>
    <submittedName>
        <fullName evidence="2">Uncharacterized protein</fullName>
    </submittedName>
</protein>
<dbReference type="PANTHER" id="PTHR45495">
    <property type="entry name" value="DNAJ PROTEIN JJJ1 HOMOLOG"/>
    <property type="match status" value="1"/>
</dbReference>
<dbReference type="PANTHER" id="PTHR45495:SF1">
    <property type="entry name" value="DNAJ PROTEIN JJJ1 HOMOLOG"/>
    <property type="match status" value="1"/>
</dbReference>
<feature type="compositionally biased region" description="Acidic residues" evidence="1">
    <location>
        <begin position="66"/>
        <end position="102"/>
    </location>
</feature>
<dbReference type="InterPro" id="IPR036236">
    <property type="entry name" value="Znf_C2H2_sf"/>
</dbReference>
<name>A0ABC8IUF0_ERUVS</name>
<reference evidence="2 3" key="1">
    <citation type="submission" date="2022-03" db="EMBL/GenBank/DDBJ databases">
        <authorList>
            <person name="Macdonald S."/>
            <person name="Ahmed S."/>
            <person name="Newling K."/>
        </authorList>
    </citation>
    <scope>NUCLEOTIDE SEQUENCE [LARGE SCALE GENOMIC DNA]</scope>
</reference>
<gene>
    <name evidence="2" type="ORF">ERUC_LOCUS2903</name>
</gene>
<dbReference type="InterPro" id="IPR044648">
    <property type="entry name" value="JJJ1_plant"/>
</dbReference>
<keyword evidence="3" id="KW-1185">Reference proteome</keyword>
<feature type="compositionally biased region" description="Basic and acidic residues" evidence="1">
    <location>
        <begin position="164"/>
        <end position="178"/>
    </location>
</feature>
<proteinExistence type="predicted"/>
<feature type="region of interest" description="Disordered" evidence="1">
    <location>
        <begin position="118"/>
        <end position="261"/>
    </location>
</feature>
<organism evidence="2 3">
    <name type="scientific">Eruca vesicaria subsp. sativa</name>
    <name type="common">Garden rocket</name>
    <name type="synonym">Eruca sativa</name>
    <dbReference type="NCBI Taxonomy" id="29727"/>
    <lineage>
        <taxon>Eukaryota</taxon>
        <taxon>Viridiplantae</taxon>
        <taxon>Streptophyta</taxon>
        <taxon>Embryophyta</taxon>
        <taxon>Tracheophyta</taxon>
        <taxon>Spermatophyta</taxon>
        <taxon>Magnoliopsida</taxon>
        <taxon>eudicotyledons</taxon>
        <taxon>Gunneridae</taxon>
        <taxon>Pentapetalae</taxon>
        <taxon>rosids</taxon>
        <taxon>malvids</taxon>
        <taxon>Brassicales</taxon>
        <taxon>Brassicaceae</taxon>
        <taxon>Brassiceae</taxon>
        <taxon>Eruca</taxon>
    </lineage>
</organism>
<dbReference type="SUPFAM" id="SSF57667">
    <property type="entry name" value="beta-beta-alpha zinc fingers"/>
    <property type="match status" value="1"/>
</dbReference>
<dbReference type="EMBL" id="CAKOAT010055044">
    <property type="protein sequence ID" value="CAH8301113.1"/>
    <property type="molecule type" value="Genomic_DNA"/>
</dbReference>
<feature type="compositionally biased region" description="Polar residues" evidence="1">
    <location>
        <begin position="147"/>
        <end position="157"/>
    </location>
</feature>
<evidence type="ECO:0000313" key="3">
    <source>
        <dbReference type="Proteomes" id="UP001642260"/>
    </source>
</evidence>
<evidence type="ECO:0000256" key="1">
    <source>
        <dbReference type="SAM" id="MobiDB-lite"/>
    </source>
</evidence>
<feature type="compositionally biased region" description="Basic and acidic residues" evidence="1">
    <location>
        <begin position="53"/>
        <end position="65"/>
    </location>
</feature>
<comment type="caution">
    <text evidence="2">The sequence shown here is derived from an EMBL/GenBank/DDBJ whole genome shotgun (WGS) entry which is preliminary data.</text>
</comment>
<dbReference type="AlphaFoldDB" id="A0ABC8IUF0"/>
<feature type="compositionally biased region" description="Acidic residues" evidence="1">
    <location>
        <begin position="39"/>
        <end position="52"/>
    </location>
</feature>
<dbReference type="Proteomes" id="UP001642260">
    <property type="component" value="Unassembled WGS sequence"/>
</dbReference>
<evidence type="ECO:0000313" key="2">
    <source>
        <dbReference type="EMBL" id="CAH8301113.1"/>
    </source>
</evidence>
<accession>A0ABC8IUF0</accession>